<proteinExistence type="predicted"/>
<dbReference type="Proteomes" id="UP000326837">
    <property type="component" value="Chromosome"/>
</dbReference>
<dbReference type="KEGG" id="lpav:PLANPX_5181"/>
<reference evidence="2" key="1">
    <citation type="submission" date="2019-10" db="EMBL/GenBank/DDBJ databases">
        <title>Lacipirellula parvula gen. nov., sp. nov., representing a lineage of planctomycetes widespread in freshwater anoxic habitats, and description of the family Lacipirellulaceae.</title>
        <authorList>
            <person name="Dedysh S.N."/>
            <person name="Kulichevskaya I.S."/>
            <person name="Beletsky A.V."/>
            <person name="Rakitin A.L."/>
            <person name="Mardanov A.V."/>
            <person name="Ivanova A.A."/>
            <person name="Saltykova V.X."/>
            <person name="Rijpstra W.I.C."/>
            <person name="Sinninghe Damste J.S."/>
            <person name="Ravin N.V."/>
        </authorList>
    </citation>
    <scope>NUCLEOTIDE SEQUENCE [LARGE SCALE GENOMIC DNA]</scope>
    <source>
        <strain evidence="2">PX69</strain>
    </source>
</reference>
<sequence length="378" mass="41190">MKKYGATVGINRNIRCHLSFHLMVAIVTIACATGCTPSQQESLSAAKQLQTASLVCTEATWNLGEVLVKGKALDFTHVFHVENRSTKSIKLADVRSDCGCVVADDYESEIPPGHFTDISVTISVFGPPGGFRKTIMVIDDDTSQPPCALSIVGSRAVSDLLYCYPAKINFGRICRGDSKTKEILISRYDGSAVNFRTFVSDECRLKIDGKPTSLTRSDEILRRNCELIQVPLKLELDTEPVGLFKSKARILTESTDEGTAELEIELEATIIDKATPWVPSIFVGRLPADEIIERSLVAIDDLEQIPRIISASYSGDASMHTEVIDSNDLDSTKAPRVRITRIGVGSGNRLARGRLTIETSRSPDATPAVVEISAFLSP</sequence>
<dbReference type="Pfam" id="PF07610">
    <property type="entry name" value="DUF1573"/>
    <property type="match status" value="1"/>
</dbReference>
<dbReference type="PROSITE" id="PS51257">
    <property type="entry name" value="PROKAR_LIPOPROTEIN"/>
    <property type="match status" value="1"/>
</dbReference>
<name>A0A5K7XPZ7_9BACT</name>
<dbReference type="Gene3D" id="2.60.40.10">
    <property type="entry name" value="Immunoglobulins"/>
    <property type="match status" value="1"/>
</dbReference>
<dbReference type="PANTHER" id="PTHR37833:SF1">
    <property type="entry name" value="SIGNAL PEPTIDE PROTEIN"/>
    <property type="match status" value="1"/>
</dbReference>
<dbReference type="EMBL" id="AP021861">
    <property type="protein sequence ID" value="BBO35569.1"/>
    <property type="molecule type" value="Genomic_DNA"/>
</dbReference>
<dbReference type="InterPro" id="IPR013783">
    <property type="entry name" value="Ig-like_fold"/>
</dbReference>
<dbReference type="PANTHER" id="PTHR37833">
    <property type="entry name" value="LIPOPROTEIN-RELATED"/>
    <property type="match status" value="1"/>
</dbReference>
<evidence type="ECO:0000313" key="1">
    <source>
        <dbReference type="EMBL" id="BBO35569.1"/>
    </source>
</evidence>
<dbReference type="RefSeq" id="WP_152100925.1">
    <property type="nucleotide sequence ID" value="NZ_AP021861.1"/>
</dbReference>
<protein>
    <recommendedName>
        <fullName evidence="3">DUF1573 domain-containing protein</fullName>
    </recommendedName>
</protein>
<gene>
    <name evidence="1" type="ORF">PLANPX_5181</name>
</gene>
<dbReference type="InterPro" id="IPR011467">
    <property type="entry name" value="DUF1573"/>
</dbReference>
<organism evidence="1 2">
    <name type="scientific">Lacipirellula parvula</name>
    <dbReference type="NCBI Taxonomy" id="2650471"/>
    <lineage>
        <taxon>Bacteria</taxon>
        <taxon>Pseudomonadati</taxon>
        <taxon>Planctomycetota</taxon>
        <taxon>Planctomycetia</taxon>
        <taxon>Pirellulales</taxon>
        <taxon>Lacipirellulaceae</taxon>
        <taxon>Lacipirellula</taxon>
    </lineage>
</organism>
<dbReference type="AlphaFoldDB" id="A0A5K7XPZ7"/>
<keyword evidence="2" id="KW-1185">Reference proteome</keyword>
<accession>A0A5K7XPZ7</accession>
<evidence type="ECO:0008006" key="3">
    <source>
        <dbReference type="Google" id="ProtNLM"/>
    </source>
</evidence>
<evidence type="ECO:0000313" key="2">
    <source>
        <dbReference type="Proteomes" id="UP000326837"/>
    </source>
</evidence>